<dbReference type="InterPro" id="IPR001296">
    <property type="entry name" value="Glyco_trans_1"/>
</dbReference>
<organism evidence="3 4">
    <name type="scientific">Geomonas propionica</name>
    <dbReference type="NCBI Taxonomy" id="2798582"/>
    <lineage>
        <taxon>Bacteria</taxon>
        <taxon>Pseudomonadati</taxon>
        <taxon>Thermodesulfobacteriota</taxon>
        <taxon>Desulfuromonadia</taxon>
        <taxon>Geobacterales</taxon>
        <taxon>Geobacteraceae</taxon>
        <taxon>Geomonas</taxon>
    </lineage>
</organism>
<keyword evidence="4" id="KW-1185">Reference proteome</keyword>
<dbReference type="PANTHER" id="PTHR12526">
    <property type="entry name" value="GLYCOSYLTRANSFERASE"/>
    <property type="match status" value="1"/>
</dbReference>
<name>A0ABS0YU07_9BACT</name>
<evidence type="ECO:0000313" key="4">
    <source>
        <dbReference type="Proteomes" id="UP000641025"/>
    </source>
</evidence>
<dbReference type="Pfam" id="PF13439">
    <property type="entry name" value="Glyco_transf_4"/>
    <property type="match status" value="1"/>
</dbReference>
<accession>A0ABS0YU07</accession>
<evidence type="ECO:0000259" key="1">
    <source>
        <dbReference type="Pfam" id="PF00534"/>
    </source>
</evidence>
<evidence type="ECO:0000313" key="3">
    <source>
        <dbReference type="EMBL" id="MBJ6801430.1"/>
    </source>
</evidence>
<comment type="caution">
    <text evidence="3">The sequence shown here is derived from an EMBL/GenBank/DDBJ whole genome shotgun (WGS) entry which is preliminary data.</text>
</comment>
<dbReference type="Proteomes" id="UP000641025">
    <property type="component" value="Unassembled WGS sequence"/>
</dbReference>
<feature type="domain" description="Glycosyltransferase subfamily 4-like N-terminal" evidence="2">
    <location>
        <begin position="13"/>
        <end position="170"/>
    </location>
</feature>
<dbReference type="InterPro" id="IPR028098">
    <property type="entry name" value="Glyco_trans_4-like_N"/>
</dbReference>
<dbReference type="Gene3D" id="3.40.50.2000">
    <property type="entry name" value="Glycogen Phosphorylase B"/>
    <property type="match status" value="2"/>
</dbReference>
<sequence>MINILHTIDTTGPGGAEAVFLDLVRRLDEKEFCNFVAIRGPGWVNDELLKLGVSPIYINSKGSLSFAYLWQLVRCIREYRIDVVQSHLLGANLYASLAGMLCRVPVVATFHGYVDVQSNERFARVKSFIINTGASFLVYVSENLRSFYVDQRGFRRDKSVTIHNGVDTSRYCPCVDNSIRTSIGLTEEDILVGSVGNIRTAKGYEYLLNAARRVVDCNPRFHFAVAGGGGGGLRDKLLQLRKDLMLENNFFFLDYQPDVATFLNNLDIFVLPSVTEGFSISTLEAMACGVPVIATRSGGPEEIIQDGETGFLVKPCDAQTLATAIVDVYGASSKAKTCAAKALDVAKSTFSSATMMQKYQLLYRTVLGAAC</sequence>
<protein>
    <submittedName>
        <fullName evidence="3">Glycosyltransferase</fullName>
    </submittedName>
</protein>
<gene>
    <name evidence="3" type="ORF">JFN90_14945</name>
</gene>
<proteinExistence type="predicted"/>
<evidence type="ECO:0000259" key="2">
    <source>
        <dbReference type="Pfam" id="PF13439"/>
    </source>
</evidence>
<dbReference type="EMBL" id="JAEMHK010000011">
    <property type="protein sequence ID" value="MBJ6801430.1"/>
    <property type="molecule type" value="Genomic_DNA"/>
</dbReference>
<dbReference type="RefSeq" id="WP_199395923.1">
    <property type="nucleotide sequence ID" value="NZ_JAEMHK010000011.1"/>
</dbReference>
<dbReference type="PANTHER" id="PTHR12526:SF630">
    <property type="entry name" value="GLYCOSYLTRANSFERASE"/>
    <property type="match status" value="1"/>
</dbReference>
<feature type="domain" description="Glycosyl transferase family 1" evidence="1">
    <location>
        <begin position="179"/>
        <end position="338"/>
    </location>
</feature>
<reference evidence="3 4" key="1">
    <citation type="submission" date="2020-12" db="EMBL/GenBank/DDBJ databases">
        <title>Geomonas sp. Red259, isolated from paddy soil.</title>
        <authorList>
            <person name="Xu Z."/>
            <person name="Zhang Z."/>
            <person name="Masuda Y."/>
            <person name="Itoh H."/>
            <person name="Senoo K."/>
        </authorList>
    </citation>
    <scope>NUCLEOTIDE SEQUENCE [LARGE SCALE GENOMIC DNA]</scope>
    <source>
        <strain evidence="3 4">Red259</strain>
    </source>
</reference>
<dbReference type="Pfam" id="PF00534">
    <property type="entry name" value="Glycos_transf_1"/>
    <property type="match status" value="1"/>
</dbReference>
<dbReference type="SUPFAM" id="SSF53756">
    <property type="entry name" value="UDP-Glycosyltransferase/glycogen phosphorylase"/>
    <property type="match status" value="1"/>
</dbReference>